<organism evidence="5 6">
    <name type="scientific">Penicillium cosmopolitanum</name>
    <dbReference type="NCBI Taxonomy" id="1131564"/>
    <lineage>
        <taxon>Eukaryota</taxon>
        <taxon>Fungi</taxon>
        <taxon>Dikarya</taxon>
        <taxon>Ascomycota</taxon>
        <taxon>Pezizomycotina</taxon>
        <taxon>Eurotiomycetes</taxon>
        <taxon>Eurotiomycetidae</taxon>
        <taxon>Eurotiales</taxon>
        <taxon>Aspergillaceae</taxon>
        <taxon>Penicillium</taxon>
    </lineage>
</organism>
<feature type="domain" description="AMP-binding enzyme C-terminal" evidence="4">
    <location>
        <begin position="501"/>
        <end position="586"/>
    </location>
</feature>
<evidence type="ECO:0000259" key="4">
    <source>
        <dbReference type="Pfam" id="PF13193"/>
    </source>
</evidence>
<dbReference type="EMBL" id="JAPZBU010000004">
    <property type="protein sequence ID" value="KAJ5408006.1"/>
    <property type="molecule type" value="Genomic_DNA"/>
</dbReference>
<dbReference type="GeneID" id="81365506"/>
<gene>
    <name evidence="5" type="ORF">N7509_001889</name>
</gene>
<dbReference type="PROSITE" id="PS00455">
    <property type="entry name" value="AMP_BINDING"/>
    <property type="match status" value="1"/>
</dbReference>
<accession>A0A9W9W7T8</accession>
<comment type="similarity">
    <text evidence="1">Belongs to the ATP-dependent AMP-binding enzyme family.</text>
</comment>
<dbReference type="OrthoDB" id="1898221at2759"/>
<evidence type="ECO:0000313" key="6">
    <source>
        <dbReference type="Proteomes" id="UP001147747"/>
    </source>
</evidence>
<dbReference type="AlphaFoldDB" id="A0A9W9W7T8"/>
<dbReference type="PANTHER" id="PTHR24096:SF149">
    <property type="entry name" value="AMP-BINDING DOMAIN-CONTAINING PROTEIN-RELATED"/>
    <property type="match status" value="1"/>
</dbReference>
<dbReference type="Gene3D" id="2.30.38.10">
    <property type="entry name" value="Luciferase, Domain 3"/>
    <property type="match status" value="1"/>
</dbReference>
<dbReference type="InterPro" id="IPR020845">
    <property type="entry name" value="AMP-binding_CS"/>
</dbReference>
<keyword evidence="6" id="KW-1185">Reference proteome</keyword>
<dbReference type="Gene3D" id="3.30.300.30">
    <property type="match status" value="1"/>
</dbReference>
<dbReference type="InterPro" id="IPR025110">
    <property type="entry name" value="AMP-bd_C"/>
</dbReference>
<dbReference type="Pfam" id="PF00501">
    <property type="entry name" value="AMP-binding"/>
    <property type="match status" value="1"/>
</dbReference>
<comment type="caution">
    <text evidence="5">The sequence shown here is derived from an EMBL/GenBank/DDBJ whole genome shotgun (WGS) entry which is preliminary data.</text>
</comment>
<sequence length="604" mass="66457">MFAYSQKGNLDPMGYCGAKDRRMRHESNRVTDSLAHSLCIGYATYEEGYPDSGSGRDRSPVIPIHDATDLSISQFMTRYNPDEVPASKVVHTDTFSDETITYGSLREQAGHAAWGLQKKLGLQPGDTLLALVNNSNAFVLLAHATWWTGAVFAPLNTSATRDDISHVLKLVQPTHVVTIEEKLSVVQDALASQSMTKTKILTVNFKEENLPQFPNDVIGKRATETISPHSLEGRNGKDVVSTICFSSGTTGKMKGVQLSHYNLVMNSITMRASMPIRVNSAVREVFFAPYCHIYGLSLVVLAGMWVGAQYCGLPGFDLETFCRKSSELEVTDLHIVPPVALLLATSPVAQKYDLSSLKRIVISAAPLKKSVQLLLKRVLPHTSICQGYGLTECSGGIIHQIDEDESAFGCVGKLFAGVEARLVDPKTNKDVPIGEEGELWVRGPVVMMGYVSDREATNQTFSEGWIRTGDILKIDENQNFWVTDRLKEMIKYKGFQIAPSELEDMLLRHPDVIDAAVCAVYDDSQATEVPLAYVSLSPATVGLLGPEKQKVLDAIKIWMDSQLAGYKKLRGGVHHLQGLPKTPTGKILRRLLPAKLNEQREAKL</sequence>
<reference evidence="5" key="1">
    <citation type="submission" date="2022-12" db="EMBL/GenBank/DDBJ databases">
        <authorList>
            <person name="Petersen C."/>
        </authorList>
    </citation>
    <scope>NUCLEOTIDE SEQUENCE</scope>
    <source>
        <strain evidence="5">IBT 29677</strain>
    </source>
</reference>
<dbReference type="Pfam" id="PF13193">
    <property type="entry name" value="AMP-binding_C"/>
    <property type="match status" value="1"/>
</dbReference>
<dbReference type="InterPro" id="IPR000873">
    <property type="entry name" value="AMP-dep_synth/lig_dom"/>
</dbReference>
<dbReference type="SUPFAM" id="SSF56801">
    <property type="entry name" value="Acetyl-CoA synthetase-like"/>
    <property type="match status" value="1"/>
</dbReference>
<reference evidence="5" key="2">
    <citation type="journal article" date="2023" name="IMA Fungus">
        <title>Comparative genomic study of the Penicillium genus elucidates a diverse pangenome and 15 lateral gene transfer events.</title>
        <authorList>
            <person name="Petersen C."/>
            <person name="Sorensen T."/>
            <person name="Nielsen M.R."/>
            <person name="Sondergaard T.E."/>
            <person name="Sorensen J.L."/>
            <person name="Fitzpatrick D.A."/>
            <person name="Frisvad J.C."/>
            <person name="Nielsen K.L."/>
        </authorList>
    </citation>
    <scope>NUCLEOTIDE SEQUENCE</scope>
    <source>
        <strain evidence="5">IBT 29677</strain>
    </source>
</reference>
<protein>
    <submittedName>
        <fullName evidence="5">AMP dependent CoA ligase</fullName>
    </submittedName>
</protein>
<dbReference type="InterPro" id="IPR045851">
    <property type="entry name" value="AMP-bd_C_sf"/>
</dbReference>
<evidence type="ECO:0000256" key="2">
    <source>
        <dbReference type="ARBA" id="ARBA00022598"/>
    </source>
</evidence>
<dbReference type="Gene3D" id="3.40.50.980">
    <property type="match status" value="2"/>
</dbReference>
<proteinExistence type="inferred from homology"/>
<evidence type="ECO:0000259" key="3">
    <source>
        <dbReference type="Pfam" id="PF00501"/>
    </source>
</evidence>
<dbReference type="RefSeq" id="XP_056492321.1">
    <property type="nucleotide sequence ID" value="XM_056626526.1"/>
</dbReference>
<feature type="domain" description="AMP-dependent synthetase/ligase" evidence="3">
    <location>
        <begin position="89"/>
        <end position="450"/>
    </location>
</feature>
<dbReference type="PANTHER" id="PTHR24096">
    <property type="entry name" value="LONG-CHAIN-FATTY-ACID--COA LIGASE"/>
    <property type="match status" value="1"/>
</dbReference>
<evidence type="ECO:0000313" key="5">
    <source>
        <dbReference type="EMBL" id="KAJ5408006.1"/>
    </source>
</evidence>
<keyword evidence="2 5" id="KW-0436">Ligase</keyword>
<name>A0A9W9W7T8_9EURO</name>
<dbReference type="Proteomes" id="UP001147747">
    <property type="component" value="Unassembled WGS sequence"/>
</dbReference>
<evidence type="ECO:0000256" key="1">
    <source>
        <dbReference type="ARBA" id="ARBA00006432"/>
    </source>
</evidence>
<dbReference type="GO" id="GO:0016405">
    <property type="term" value="F:CoA-ligase activity"/>
    <property type="evidence" value="ECO:0007669"/>
    <property type="project" value="TreeGrafter"/>
</dbReference>